<dbReference type="EMBL" id="MQTW01003813">
    <property type="protein sequence ID" value="RYC76726.1"/>
    <property type="molecule type" value="Genomic_DNA"/>
</dbReference>
<keyword evidence="3" id="KW-0479">Metal-binding</keyword>
<dbReference type="Pfam" id="PF04444">
    <property type="entry name" value="Dioxygenase_N"/>
    <property type="match status" value="1"/>
</dbReference>
<comment type="similarity">
    <text evidence="2">Belongs to the intradiol ring-cleavage dioxygenase family.</text>
</comment>
<evidence type="ECO:0000313" key="9">
    <source>
        <dbReference type="Proteomes" id="UP000290540"/>
    </source>
</evidence>
<dbReference type="InterPro" id="IPR000627">
    <property type="entry name" value="Intradiol_dOase_C"/>
</dbReference>
<comment type="caution">
    <text evidence="8">The sequence shown here is derived from an EMBL/GenBank/DDBJ whole genome shotgun (WGS) entry which is preliminary data.</text>
</comment>
<evidence type="ECO:0000256" key="3">
    <source>
        <dbReference type="ARBA" id="ARBA00022723"/>
    </source>
</evidence>
<name>A0A4V1RX35_FUSOX</name>
<feature type="non-terminal residue" evidence="8">
    <location>
        <position position="175"/>
    </location>
</feature>
<evidence type="ECO:0000256" key="2">
    <source>
        <dbReference type="ARBA" id="ARBA00007825"/>
    </source>
</evidence>
<dbReference type="PANTHER" id="PTHR33711:SF7">
    <property type="entry name" value="INTRADIOL RING-CLEAVAGE DIOXYGENASES DOMAIN-CONTAINING PROTEIN-RELATED"/>
    <property type="match status" value="1"/>
</dbReference>
<evidence type="ECO:0000259" key="7">
    <source>
        <dbReference type="PROSITE" id="PS00083"/>
    </source>
</evidence>
<dbReference type="GO" id="GO:0009712">
    <property type="term" value="P:catechol-containing compound metabolic process"/>
    <property type="evidence" value="ECO:0007669"/>
    <property type="project" value="InterPro"/>
</dbReference>
<dbReference type="InterPro" id="IPR050770">
    <property type="entry name" value="Intradiol_RC_Dioxygenase"/>
</dbReference>
<accession>A0A4V1RX35</accession>
<dbReference type="Gene3D" id="2.60.130.10">
    <property type="entry name" value="Aromatic compound dioxygenase"/>
    <property type="match status" value="1"/>
</dbReference>
<dbReference type="GO" id="GO:0008199">
    <property type="term" value="F:ferric iron binding"/>
    <property type="evidence" value="ECO:0007669"/>
    <property type="project" value="InterPro"/>
</dbReference>
<dbReference type="InterPro" id="IPR015889">
    <property type="entry name" value="Intradiol_dOase_core"/>
</dbReference>
<evidence type="ECO:0000256" key="1">
    <source>
        <dbReference type="ARBA" id="ARBA00001965"/>
    </source>
</evidence>
<keyword evidence="5" id="KW-0560">Oxidoreductase</keyword>
<proteinExistence type="inferred from homology"/>
<gene>
    <name evidence="8" type="ORF">BFJ63_vAg20397</name>
</gene>
<organism evidence="8 9">
    <name type="scientific">Fusarium oxysporum f. sp. narcissi</name>
    <dbReference type="NCBI Taxonomy" id="451672"/>
    <lineage>
        <taxon>Eukaryota</taxon>
        <taxon>Fungi</taxon>
        <taxon>Dikarya</taxon>
        <taxon>Ascomycota</taxon>
        <taxon>Pezizomycotina</taxon>
        <taxon>Sordariomycetes</taxon>
        <taxon>Hypocreomycetidae</taxon>
        <taxon>Hypocreales</taxon>
        <taxon>Nectriaceae</taxon>
        <taxon>Fusarium</taxon>
        <taxon>Fusarium oxysporum species complex</taxon>
    </lineage>
</organism>
<evidence type="ECO:0000256" key="5">
    <source>
        <dbReference type="ARBA" id="ARBA00023002"/>
    </source>
</evidence>
<reference evidence="8 9" key="1">
    <citation type="submission" date="2016-12" db="EMBL/GenBank/DDBJ databases">
        <title>Draft genome sequence of Fusarium oxysporum causing rot on Narcissus.</title>
        <authorList>
            <person name="Armitage A.D."/>
            <person name="Taylor A."/>
            <person name="Clarkson J.P."/>
            <person name="Harrison R.J."/>
            <person name="Jackson A.C."/>
        </authorList>
    </citation>
    <scope>NUCLEOTIDE SEQUENCE [LARGE SCALE GENOMIC DNA]</scope>
    <source>
        <strain evidence="8 9">N139</strain>
    </source>
</reference>
<comment type="cofactor">
    <cofactor evidence="1">
        <name>Fe(3+)</name>
        <dbReference type="ChEBI" id="CHEBI:29034"/>
    </cofactor>
</comment>
<sequence length="175" mass="19087">MAQNATPVTGGVDLGEDSITQAVIDINANNPDARFKFVMERLVMHLHGFARETRLSTSEWMATIQFLTATGQKCTELRQEFVLLSDILGLSLLVDVMDHPKPPGSTVGSLLGPFHTDDAEKVAHGTEISNDARGEPLLVVGSVKNLQGEPIPGVIIDVWETDSTGHYDTQYEDRT</sequence>
<keyword evidence="4" id="KW-0223">Dioxygenase</keyword>
<dbReference type="PROSITE" id="PS00083">
    <property type="entry name" value="INTRADIOL_DIOXYGENAS"/>
    <property type="match status" value="1"/>
</dbReference>
<evidence type="ECO:0000256" key="6">
    <source>
        <dbReference type="ARBA" id="ARBA00023004"/>
    </source>
</evidence>
<dbReference type="SUPFAM" id="SSF49482">
    <property type="entry name" value="Aromatic compound dioxygenase"/>
    <property type="match status" value="1"/>
</dbReference>
<dbReference type="AlphaFoldDB" id="A0A4V1RX35"/>
<evidence type="ECO:0000256" key="4">
    <source>
        <dbReference type="ARBA" id="ARBA00022964"/>
    </source>
</evidence>
<feature type="domain" description="Intradiol ring-cleavage dioxygenases" evidence="7">
    <location>
        <begin position="139"/>
        <end position="167"/>
    </location>
</feature>
<dbReference type="InterPro" id="IPR007535">
    <property type="entry name" value="Catechol_dOase_N"/>
</dbReference>
<dbReference type="PANTHER" id="PTHR33711">
    <property type="entry name" value="DIOXYGENASE, PUTATIVE (AFU_ORTHOLOGUE AFUA_2G02910)-RELATED"/>
    <property type="match status" value="1"/>
</dbReference>
<evidence type="ECO:0000313" key="8">
    <source>
        <dbReference type="EMBL" id="RYC76726.1"/>
    </source>
</evidence>
<dbReference type="Proteomes" id="UP000290540">
    <property type="component" value="Unassembled WGS sequence"/>
</dbReference>
<protein>
    <recommendedName>
        <fullName evidence="7">Intradiol ring-cleavage dioxygenases domain-containing protein</fullName>
    </recommendedName>
</protein>
<dbReference type="GO" id="GO:0018576">
    <property type="term" value="F:catechol 1,2-dioxygenase activity"/>
    <property type="evidence" value="ECO:0007669"/>
    <property type="project" value="InterPro"/>
</dbReference>
<keyword evidence="6" id="KW-0408">Iron</keyword>
<dbReference type="Pfam" id="PF00775">
    <property type="entry name" value="Dioxygenase_C"/>
    <property type="match status" value="1"/>
</dbReference>